<dbReference type="GO" id="GO:0008270">
    <property type="term" value="F:zinc ion binding"/>
    <property type="evidence" value="ECO:0007669"/>
    <property type="project" value="InterPro"/>
</dbReference>
<proteinExistence type="predicted"/>
<dbReference type="KEGG" id="fin:KQS_06360"/>
<reference evidence="3" key="2">
    <citation type="submission" date="2012-03" db="EMBL/GenBank/DDBJ databases">
        <title>Complete genome sequence of Flavobacterium indicum GPTSA100-9T, isolated from warm spring water.</title>
        <authorList>
            <person name="Barbier P."/>
            <person name="Houel A."/>
            <person name="Loux V."/>
            <person name="Poulain J."/>
            <person name="Bernardet J.-F."/>
            <person name="Touchon M."/>
            <person name="Duchaud E."/>
        </authorList>
    </citation>
    <scope>NUCLEOTIDE SEQUENCE [LARGE SCALE GENOMIC DNA]</scope>
    <source>
        <strain evidence="3">DSM 17447 / CIP 109464 / GPTSA100-9</strain>
    </source>
</reference>
<dbReference type="OrthoDB" id="9767214at2"/>
<dbReference type="eggNOG" id="COG2866">
    <property type="taxonomic scope" value="Bacteria"/>
</dbReference>
<dbReference type="GO" id="GO:0004181">
    <property type="term" value="F:metallocarboxypeptidase activity"/>
    <property type="evidence" value="ECO:0007669"/>
    <property type="project" value="InterPro"/>
</dbReference>
<dbReference type="Pfam" id="PF00246">
    <property type="entry name" value="Peptidase_M14"/>
    <property type="match status" value="1"/>
</dbReference>
<keyword evidence="3" id="KW-1185">Reference proteome</keyword>
<sequence length="569" mass="66143">MKKILFLLLSNICFSQTEWKTTFEKGNGNQSVTYEDCIAYYQKLDAYFETIQMQEMGLTDSGKPLHLVIFSADKDFNFKSGKAKILINNGIHPGEPDGIDASMSLLRDLAMNKIKIPKNTQIIVIPVYNVGGMLNRSATSRANQNGPEEYGFRGNARNFDLNRDFIKSDTKNSRSFQQIFHWVQPDVFLDNHVSNGADYQYTFTCIATQHERLGSILGNYFINEMYPTLVKDMQKKKIDVVPYVNIHGAKPDLGYEQFTDTPRYATGYTTLFHTLGFVPETHMLKPYKDRVKVTYEFMVSAINYVDSHSNLIQSKRKEAEKEFQAGMDYPLAWAIDSSKVSSLNFKGYEGKFKPSEVSGKDRLYYDRNQPFTKPIPFYGNYKPTQFIKIPKAYIVPQAQWPIAELLKLNNLQFYQLEKDTIIEVESYKILEYQTAKTAYEGHYGHYNTKISKTSHKLKFLKGDYVFPTDQFGVKYLLETLEPEAVDSFFNWNYFDAILQQKEYFSAYVFEDMAKEILNQNPELKAEFERKKNQDKSFSDNGAAQLDWIYKHSVYYEKAHMHYPVYRILN</sequence>
<evidence type="ECO:0000259" key="1">
    <source>
        <dbReference type="Pfam" id="PF00246"/>
    </source>
</evidence>
<dbReference type="Proteomes" id="UP000007599">
    <property type="component" value="Chromosome I"/>
</dbReference>
<dbReference type="InterPro" id="IPR000834">
    <property type="entry name" value="Peptidase_M14"/>
</dbReference>
<evidence type="ECO:0000313" key="3">
    <source>
        <dbReference type="Proteomes" id="UP000007599"/>
    </source>
</evidence>
<name>H8XPF8_FLAIG</name>
<dbReference type="EMBL" id="HE774682">
    <property type="protein sequence ID" value="CCG53232.1"/>
    <property type="molecule type" value="Genomic_DNA"/>
</dbReference>
<dbReference type="STRING" id="1094466.KQS_06360"/>
<accession>H8XPF8</accession>
<dbReference type="HOGENOM" id="CLU_032905_0_0_10"/>
<dbReference type="RefSeq" id="WP_014388358.1">
    <property type="nucleotide sequence ID" value="NC_017025.1"/>
</dbReference>
<organism evidence="2 3">
    <name type="scientific">Flavobacterium indicum (strain DSM 17447 / CIP 109464 / GPTSA100-9)</name>
    <dbReference type="NCBI Taxonomy" id="1094466"/>
    <lineage>
        <taxon>Bacteria</taxon>
        <taxon>Pseudomonadati</taxon>
        <taxon>Bacteroidota</taxon>
        <taxon>Flavobacteriia</taxon>
        <taxon>Flavobacteriales</taxon>
        <taxon>Flavobacteriaceae</taxon>
        <taxon>Flavobacterium</taxon>
    </lineage>
</organism>
<evidence type="ECO:0000313" key="2">
    <source>
        <dbReference type="EMBL" id="CCG53232.1"/>
    </source>
</evidence>
<feature type="domain" description="Peptidase M14" evidence="1">
    <location>
        <begin position="40"/>
        <end position="177"/>
    </location>
</feature>
<dbReference type="AlphaFoldDB" id="H8XPF8"/>
<gene>
    <name evidence="2" type="ordered locus">KQS_06360</name>
</gene>
<protein>
    <submittedName>
        <fullName evidence="2">Probable M14 family peptidase</fullName>
    </submittedName>
</protein>
<dbReference type="PATRIC" id="fig|1094466.5.peg.1249"/>
<reference evidence="2 3" key="1">
    <citation type="journal article" date="2012" name="J. Bacteriol.">
        <title>Complete Genome Sequence of Flavobacterium indicum GPSTA100-9T, Isolated from Warm Spring Water.</title>
        <authorList>
            <person name="Barbier P."/>
            <person name="Houel A."/>
            <person name="Loux V."/>
            <person name="Poulain J."/>
            <person name="Bernardet J.F."/>
            <person name="Touchon M."/>
            <person name="Duchaud E."/>
        </authorList>
    </citation>
    <scope>NUCLEOTIDE SEQUENCE [LARGE SCALE GENOMIC DNA]</scope>
    <source>
        <strain evidence="3">DSM 17447 / CIP 109464 / GPTSA100-9</strain>
    </source>
</reference>
<dbReference type="SUPFAM" id="SSF53187">
    <property type="entry name" value="Zn-dependent exopeptidases"/>
    <property type="match status" value="1"/>
</dbReference>
<dbReference type="Gene3D" id="3.40.630.10">
    <property type="entry name" value="Zn peptidases"/>
    <property type="match status" value="1"/>
</dbReference>
<dbReference type="GO" id="GO:0006508">
    <property type="term" value="P:proteolysis"/>
    <property type="evidence" value="ECO:0007669"/>
    <property type="project" value="InterPro"/>
</dbReference>